<dbReference type="InterPro" id="IPR012677">
    <property type="entry name" value="Nucleotide-bd_a/b_plait_sf"/>
</dbReference>
<dbReference type="PANTHER" id="PTHR12059:SF5">
    <property type="entry name" value="LARGE RIBOSOMAL SUBUNIT PROTEIN UL23M"/>
    <property type="match status" value="1"/>
</dbReference>
<dbReference type="GeneID" id="93649781"/>
<dbReference type="AlphaFoldDB" id="A0A8H8DDL0"/>
<dbReference type="FunFam" id="3.30.70.330:FF:000614">
    <property type="entry name" value="Mrp20p"/>
    <property type="match status" value="1"/>
</dbReference>
<dbReference type="GO" id="GO:0032543">
    <property type="term" value="P:mitochondrial translation"/>
    <property type="evidence" value="ECO:0007669"/>
    <property type="project" value="TreeGrafter"/>
</dbReference>
<comment type="similarity">
    <text evidence="1">Belongs to the universal ribosomal protein uL23 family.</text>
</comment>
<protein>
    <recommendedName>
        <fullName evidence="4">Large ribosomal subunit protein uL23m</fullName>
    </recommendedName>
</protein>
<dbReference type="Pfam" id="PF00276">
    <property type="entry name" value="Ribosomal_L23"/>
    <property type="match status" value="1"/>
</dbReference>
<reference evidence="5 6" key="1">
    <citation type="submission" date="2020-12" db="EMBL/GenBank/DDBJ databases">
        <title>Effect of drift, selection, and recombination on the evolution of hybrid genomes in Candida yeast pathogens.</title>
        <authorList>
            <person name="Mixao V."/>
            <person name="Ksiezopolska E."/>
            <person name="Saus E."/>
            <person name="Boekhout T."/>
            <person name="Gacser A."/>
            <person name="Gabaldon T."/>
        </authorList>
    </citation>
    <scope>NUCLEOTIDE SEQUENCE [LARGE SCALE GENOMIC DNA]</scope>
    <source>
        <strain evidence="5 6">BP57</strain>
    </source>
</reference>
<keyword evidence="3" id="KW-0687">Ribonucleoprotein</keyword>
<evidence type="ECO:0000256" key="1">
    <source>
        <dbReference type="ARBA" id="ARBA00006700"/>
    </source>
</evidence>
<proteinExistence type="inferred from homology"/>
<dbReference type="PANTHER" id="PTHR12059">
    <property type="entry name" value="RIBOSOMAL PROTEIN L23-RELATED"/>
    <property type="match status" value="1"/>
</dbReference>
<gene>
    <name evidence="5" type="ORF">I9W82_001152</name>
</gene>
<dbReference type="GO" id="GO:0005762">
    <property type="term" value="C:mitochondrial large ribosomal subunit"/>
    <property type="evidence" value="ECO:0007669"/>
    <property type="project" value="TreeGrafter"/>
</dbReference>
<comment type="caution">
    <text evidence="5">The sequence shown here is derived from an EMBL/GenBank/DDBJ whole genome shotgun (WGS) entry which is preliminary data.</text>
</comment>
<evidence type="ECO:0000256" key="4">
    <source>
        <dbReference type="ARBA" id="ARBA00039977"/>
    </source>
</evidence>
<dbReference type="Proteomes" id="UP000669133">
    <property type="component" value="Unassembled WGS sequence"/>
</dbReference>
<dbReference type="EMBL" id="JAEOAQ010000001">
    <property type="protein sequence ID" value="KAG5422059.1"/>
    <property type="molecule type" value="Genomic_DNA"/>
</dbReference>
<dbReference type="SUPFAM" id="SSF54189">
    <property type="entry name" value="Ribosomal proteins S24e, L23 and L15e"/>
    <property type="match status" value="1"/>
</dbReference>
<organism evidence="5 6">
    <name type="scientific">Candida metapsilosis</name>
    <dbReference type="NCBI Taxonomy" id="273372"/>
    <lineage>
        <taxon>Eukaryota</taxon>
        <taxon>Fungi</taxon>
        <taxon>Dikarya</taxon>
        <taxon>Ascomycota</taxon>
        <taxon>Saccharomycotina</taxon>
        <taxon>Pichiomycetes</taxon>
        <taxon>Debaryomycetaceae</taxon>
        <taxon>Candida/Lodderomyces clade</taxon>
        <taxon>Candida</taxon>
    </lineage>
</organism>
<evidence type="ECO:0000256" key="2">
    <source>
        <dbReference type="ARBA" id="ARBA00022980"/>
    </source>
</evidence>
<evidence type="ECO:0000313" key="5">
    <source>
        <dbReference type="EMBL" id="KAG5422059.1"/>
    </source>
</evidence>
<dbReference type="GO" id="GO:0003735">
    <property type="term" value="F:structural constituent of ribosome"/>
    <property type="evidence" value="ECO:0007669"/>
    <property type="project" value="InterPro"/>
</dbReference>
<dbReference type="RefSeq" id="XP_067551175.1">
    <property type="nucleotide sequence ID" value="XM_067689868.1"/>
</dbReference>
<dbReference type="InterPro" id="IPR013025">
    <property type="entry name" value="Ribosomal_uL23-like"/>
</dbReference>
<accession>A0A8H8DDL0</accession>
<name>A0A8H8DDL0_9ASCO</name>
<dbReference type="OrthoDB" id="275582at2759"/>
<evidence type="ECO:0000256" key="3">
    <source>
        <dbReference type="ARBA" id="ARBA00023274"/>
    </source>
</evidence>
<sequence>MSLSKTFIRSVHHKLTPAKYPKVKAQEVELNPPRYGFRRVRPPILAQSPTTTLFPNSELAKLYVEHGKPIPNRFISQTDSEKARAQFEKFQEDLAMDEPHFTLGENKVYLPGGRICLLRPNAKHTPYQAKFLVPKSMNKMDLRDYLWNIYGLRALNITVQLQPAKWTRSLNDLARYRVPQLKKMTVDMAEPFIWPEVPQKKIDDLKLQQANSEEIVKHNMASGADKNKPLNAYDGLFEEPSKVERFIPKSAKRAKKFDGLHQARSQVSNYLGL</sequence>
<evidence type="ECO:0000313" key="6">
    <source>
        <dbReference type="Proteomes" id="UP000669133"/>
    </source>
</evidence>
<keyword evidence="2" id="KW-0689">Ribosomal protein</keyword>
<keyword evidence="6" id="KW-1185">Reference proteome</keyword>
<dbReference type="Gene3D" id="3.30.70.330">
    <property type="match status" value="1"/>
</dbReference>
<dbReference type="InterPro" id="IPR012678">
    <property type="entry name" value="Ribosomal_uL23/eL15/eS24_sf"/>
</dbReference>